<dbReference type="InterPro" id="IPR043076">
    <property type="entry name" value="Fusogen_EFF/AFF_dom3"/>
</dbReference>
<dbReference type="STRING" id="451379.A0A0N5AP13"/>
<dbReference type="InterPro" id="IPR029213">
    <property type="entry name" value="Fusogen_EFF/AFF"/>
</dbReference>
<dbReference type="GO" id="GO:0000768">
    <property type="term" value="P:syncytium formation by plasma membrane fusion"/>
    <property type="evidence" value="ECO:0007669"/>
    <property type="project" value="TreeGrafter"/>
</dbReference>
<evidence type="ECO:0000256" key="1">
    <source>
        <dbReference type="SAM" id="Phobius"/>
    </source>
</evidence>
<dbReference type="Pfam" id="PF14884">
    <property type="entry name" value="EFF-AFF"/>
    <property type="match status" value="1"/>
</dbReference>
<evidence type="ECO:0000313" key="4">
    <source>
        <dbReference type="WBParaSite" id="SMUV_0000637301-mRNA-1"/>
    </source>
</evidence>
<evidence type="ECO:0000313" key="3">
    <source>
        <dbReference type="Proteomes" id="UP000046393"/>
    </source>
</evidence>
<feature type="signal peptide" evidence="2">
    <location>
        <begin position="1"/>
        <end position="23"/>
    </location>
</feature>
<keyword evidence="1" id="KW-1133">Transmembrane helix</keyword>
<proteinExistence type="predicted"/>
<dbReference type="PANTHER" id="PTHR37415">
    <property type="entry name" value="EFF-1A"/>
    <property type="match status" value="1"/>
</dbReference>
<organism evidence="3 4">
    <name type="scientific">Syphacia muris</name>
    <dbReference type="NCBI Taxonomy" id="451379"/>
    <lineage>
        <taxon>Eukaryota</taxon>
        <taxon>Metazoa</taxon>
        <taxon>Ecdysozoa</taxon>
        <taxon>Nematoda</taxon>
        <taxon>Chromadorea</taxon>
        <taxon>Rhabditida</taxon>
        <taxon>Spirurina</taxon>
        <taxon>Oxyuridomorpha</taxon>
        <taxon>Oxyuroidea</taxon>
        <taxon>Oxyuridae</taxon>
        <taxon>Syphacia</taxon>
    </lineage>
</organism>
<reference evidence="4" key="1">
    <citation type="submission" date="2017-02" db="UniProtKB">
        <authorList>
            <consortium name="WormBaseParasite"/>
        </authorList>
    </citation>
    <scope>IDENTIFICATION</scope>
</reference>
<keyword evidence="1" id="KW-0812">Transmembrane</keyword>
<keyword evidence="3" id="KW-1185">Reference proteome</keyword>
<keyword evidence="2" id="KW-0732">Signal</keyword>
<evidence type="ECO:0000256" key="2">
    <source>
        <dbReference type="SAM" id="SignalP"/>
    </source>
</evidence>
<sequence length="619" mass="70435">MCFARILLRHITTLMLIVPWCFAGPPPRPSEIFQPILPIIPPHCSKMIITKSTLSHAPGEDTVRTVVMNVHIGLQNTICFRIGNGSNYVSTDSRNLSQRSRSDGWLHTLTLIQLEQHHPISQQYVFAIPEVRTSCICDCNPTANVCSAGTHSLQPCNNTYFKNSVCYRTFHPSQSDAGCLPGSQSKLCCEINFSPYKNITYTAVRLEQPNTFAVFKYVAYDYTAGRWYEKDKKTIRVNIDGRTQSRFLDNRNRIQLGVSAMGKTTKQLESGMYFARSNPGGEMDELRKQKINEVNENNFDYLGWYRKDSTGRFVVRNGEVKMQKIHLAKVVNCREQKSRSYLDASHYVDRTDDEVDEKFVLEEPVDRVYPWIKSAQVHDGSSRQAVVIHSEGTNLEIILQMNDVDHNLSFYHDFSRLGDFTGTIIVDFKSNRYFNVTAYNATGILYGTVKKSIDRRSLDDFSFTTYIDSLRSANKTLIVPMPEMIGGGDRMICIRPDDGLPETETCRIVPFREDPLEINLLENTWREVGGYCPDCNKISVSGFLSNLNPLNWADGALSLSKLIMVTGDFLLYCFCIIVAYVIITRCLFPLTRCLLCPVTPPCCNSNFQKHRGCKHQEFI</sequence>
<protein>
    <submittedName>
        <fullName evidence="4">LAM_G_DOMAIN domain-containing protein</fullName>
    </submittedName>
</protein>
<dbReference type="WBParaSite" id="SMUV_0000637301-mRNA-1">
    <property type="protein sequence ID" value="SMUV_0000637301-mRNA-1"/>
    <property type="gene ID" value="SMUV_0000637301"/>
</dbReference>
<feature type="chain" id="PRO_5005893447" evidence="2">
    <location>
        <begin position="24"/>
        <end position="619"/>
    </location>
</feature>
<accession>A0A0N5AP13</accession>
<dbReference type="Gene3D" id="2.60.40.3980">
    <property type="entry name" value="Cell-cell fusogen EFF/AFF, domain 3"/>
    <property type="match status" value="1"/>
</dbReference>
<name>A0A0N5AP13_9BILA</name>
<dbReference type="AlphaFoldDB" id="A0A0N5AP13"/>
<dbReference type="Gene3D" id="2.60.98.60">
    <property type="entry name" value="Cell-cell fusogen EFF/AFF, domain 1"/>
    <property type="match status" value="3"/>
</dbReference>
<feature type="transmembrane region" description="Helical" evidence="1">
    <location>
        <begin position="569"/>
        <end position="588"/>
    </location>
</feature>
<dbReference type="GO" id="GO:0044291">
    <property type="term" value="C:cell-cell contact zone"/>
    <property type="evidence" value="ECO:0007669"/>
    <property type="project" value="TreeGrafter"/>
</dbReference>
<keyword evidence="1" id="KW-0472">Membrane</keyword>
<dbReference type="PANTHER" id="PTHR37415:SF2">
    <property type="entry name" value="EFF-1A-RELATED"/>
    <property type="match status" value="1"/>
</dbReference>
<dbReference type="Proteomes" id="UP000046393">
    <property type="component" value="Unplaced"/>
</dbReference>